<keyword evidence="4" id="KW-1185">Reference proteome</keyword>
<dbReference type="VEuPathDB" id="TrichDB:TRFO_07246"/>
<comment type="caution">
    <text evidence="3">The sequence shown here is derived from an EMBL/GenBank/DDBJ whole genome shotgun (WGS) entry which is preliminary data.</text>
</comment>
<dbReference type="EMBL" id="MLAK01000882">
    <property type="protein sequence ID" value="OHT02073.1"/>
    <property type="molecule type" value="Genomic_DNA"/>
</dbReference>
<dbReference type="Proteomes" id="UP000179807">
    <property type="component" value="Unassembled WGS sequence"/>
</dbReference>
<dbReference type="GeneID" id="94828267"/>
<feature type="compositionally biased region" description="Pro residues" evidence="1">
    <location>
        <begin position="278"/>
        <end position="292"/>
    </location>
</feature>
<dbReference type="RefSeq" id="XP_068355209.1">
    <property type="nucleotide sequence ID" value="XM_068493563.1"/>
</dbReference>
<feature type="transmembrane region" description="Helical" evidence="2">
    <location>
        <begin position="36"/>
        <end position="58"/>
    </location>
</feature>
<proteinExistence type="predicted"/>
<gene>
    <name evidence="3" type="ORF">TRFO_07246</name>
</gene>
<feature type="transmembrane region" description="Helical" evidence="2">
    <location>
        <begin position="79"/>
        <end position="101"/>
    </location>
</feature>
<name>A0A1J4JSJ3_9EUKA</name>
<keyword evidence="2" id="KW-0472">Membrane</keyword>
<sequence length="359" mass="41628">MSQDRSRDEEFMAQQKKLLEKEINKNRCCLNCCLDFWTLIFGVGFLATFFLFCFMAANGNKDWFTGNDKSIKELFYPRYGVLACHSLFIVIIICIAINRSFCYNKVLFIILEILLGVVFIAGILCVALVILKSSEKICNEKAYSFVESTLIMPSRIYNNLIEVAMETSTIVNNKEDLYENEEKNYIWNYFKTICFGLWPFVAMFAIIEIFGFIIFYPLHISITVMKFNLYKKITDGTFSFSTRRRARDTYVERSISNNTYVQQNPYAQQTTTNQPNAFQPPPPTNLPSPAQPQQPYQQYQPQFQPPPPPGYLQQQQQAYPQPPPGYSQYQQGYQQQQQPVGAPQYQQQYQQAPGSYNPP</sequence>
<feature type="transmembrane region" description="Helical" evidence="2">
    <location>
        <begin position="193"/>
        <end position="218"/>
    </location>
</feature>
<keyword evidence="2" id="KW-1133">Transmembrane helix</keyword>
<evidence type="ECO:0000256" key="1">
    <source>
        <dbReference type="SAM" id="MobiDB-lite"/>
    </source>
</evidence>
<protein>
    <submittedName>
        <fullName evidence="3">Uncharacterized protein</fullName>
    </submittedName>
</protein>
<dbReference type="AlphaFoldDB" id="A0A1J4JSJ3"/>
<accession>A0A1J4JSJ3</accession>
<evidence type="ECO:0000256" key="2">
    <source>
        <dbReference type="SAM" id="Phobius"/>
    </source>
</evidence>
<evidence type="ECO:0000313" key="4">
    <source>
        <dbReference type="Proteomes" id="UP000179807"/>
    </source>
</evidence>
<organism evidence="3 4">
    <name type="scientific">Tritrichomonas foetus</name>
    <dbReference type="NCBI Taxonomy" id="1144522"/>
    <lineage>
        <taxon>Eukaryota</taxon>
        <taxon>Metamonada</taxon>
        <taxon>Parabasalia</taxon>
        <taxon>Tritrichomonadida</taxon>
        <taxon>Tritrichomonadidae</taxon>
        <taxon>Tritrichomonas</taxon>
    </lineage>
</organism>
<feature type="compositionally biased region" description="Low complexity" evidence="1">
    <location>
        <begin position="293"/>
        <end position="302"/>
    </location>
</feature>
<reference evidence="3" key="1">
    <citation type="submission" date="2016-10" db="EMBL/GenBank/DDBJ databases">
        <authorList>
            <person name="Benchimol M."/>
            <person name="Almeida L.G."/>
            <person name="Vasconcelos A.T."/>
            <person name="Perreira-Neves A."/>
            <person name="Rosa I.A."/>
            <person name="Tasca T."/>
            <person name="Bogo M.R."/>
            <person name="de Souza W."/>
        </authorList>
    </citation>
    <scope>NUCLEOTIDE SEQUENCE [LARGE SCALE GENOMIC DNA]</scope>
    <source>
        <strain evidence="3">K</strain>
    </source>
</reference>
<feature type="region of interest" description="Disordered" evidence="1">
    <location>
        <begin position="270"/>
        <end position="359"/>
    </location>
</feature>
<evidence type="ECO:0000313" key="3">
    <source>
        <dbReference type="EMBL" id="OHT02073.1"/>
    </source>
</evidence>
<keyword evidence="2" id="KW-0812">Transmembrane</keyword>
<feature type="transmembrane region" description="Helical" evidence="2">
    <location>
        <begin position="107"/>
        <end position="131"/>
    </location>
</feature>
<feature type="compositionally biased region" description="Low complexity" evidence="1">
    <location>
        <begin position="326"/>
        <end position="359"/>
    </location>
</feature>